<dbReference type="Proteomes" id="UP000309872">
    <property type="component" value="Unassembled WGS sequence"/>
</dbReference>
<accession>A0A4U0GVZ0</accession>
<dbReference type="OrthoDB" id="707251at2"/>
<dbReference type="AlphaFoldDB" id="A0A4U0GVZ0"/>
<proteinExistence type="predicted"/>
<name>A0A4U0GVZ0_9SPHI</name>
<evidence type="ECO:0000313" key="1">
    <source>
        <dbReference type="EMBL" id="TJY62774.1"/>
    </source>
</evidence>
<dbReference type="EMBL" id="SUKA01000007">
    <property type="protein sequence ID" value="TJY62774.1"/>
    <property type="molecule type" value="Genomic_DNA"/>
</dbReference>
<reference evidence="1 2" key="1">
    <citation type="submission" date="2019-04" db="EMBL/GenBank/DDBJ databases">
        <title>Sphingobacterium olei sp. nov., isolated from oil-contaminated soil.</title>
        <authorList>
            <person name="Liu B."/>
        </authorList>
    </citation>
    <scope>NUCLEOTIDE SEQUENCE [LARGE SCALE GENOMIC DNA]</scope>
    <source>
        <strain evidence="1 2">Y3L14</strain>
    </source>
</reference>
<organism evidence="1 2">
    <name type="scientific">Sphingobacterium alkalisoli</name>
    <dbReference type="NCBI Taxonomy" id="1874115"/>
    <lineage>
        <taxon>Bacteria</taxon>
        <taxon>Pseudomonadati</taxon>
        <taxon>Bacteroidota</taxon>
        <taxon>Sphingobacteriia</taxon>
        <taxon>Sphingobacteriales</taxon>
        <taxon>Sphingobacteriaceae</taxon>
        <taxon>Sphingobacterium</taxon>
    </lineage>
</organism>
<gene>
    <name evidence="1" type="ORF">FAZ19_20110</name>
</gene>
<sequence>MMSTLSILQEAVDQYVSVEATHLSVTADSVDRVCKQVLSDMSAVYRQRTSLDMAAQDANQCYVFLIQIIDKLWGKTHLLHIFDSLQDLLCKFEHRYGHYIKPCNTLPLYQQQILQDEVARRLPALINKLHKKSIPHIYLDELDYAMKSLFHPGKMPELRYDHRTYLPKLIGALEAMADDKRSKPWTDRFTKLLVNLNFNYMGFYNRWESKQNEQFDAANLQGTVHDALISLESELKQYGTTNHLAYHPEHKPLLDHMWDYLQMQKKRAKRADGNELQRLYPFIPLRLNGHQSKLFFHAFCAADLFPTTRKEDSAKAVAANIRTESGTALTFQSLNRYDRDKLGPHAPFVIRKLKEMTLFLEDDFK</sequence>
<keyword evidence="2" id="KW-1185">Reference proteome</keyword>
<dbReference type="RefSeq" id="WP_136822561.1">
    <property type="nucleotide sequence ID" value="NZ_BMJX01000007.1"/>
</dbReference>
<comment type="caution">
    <text evidence="1">The sequence shown here is derived from an EMBL/GenBank/DDBJ whole genome shotgun (WGS) entry which is preliminary data.</text>
</comment>
<evidence type="ECO:0000313" key="2">
    <source>
        <dbReference type="Proteomes" id="UP000309872"/>
    </source>
</evidence>
<protein>
    <submittedName>
        <fullName evidence="1">Uncharacterized protein</fullName>
    </submittedName>
</protein>